<dbReference type="EMBL" id="BQFW01000015">
    <property type="protein sequence ID" value="GJJ79174.1"/>
    <property type="molecule type" value="Genomic_DNA"/>
</dbReference>
<evidence type="ECO:0000313" key="3">
    <source>
        <dbReference type="EMBL" id="GJJ79174.1"/>
    </source>
</evidence>
<evidence type="ECO:0000313" key="4">
    <source>
        <dbReference type="Proteomes" id="UP000827284"/>
    </source>
</evidence>
<evidence type="ECO:0000256" key="1">
    <source>
        <dbReference type="SAM" id="MobiDB-lite"/>
    </source>
</evidence>
<feature type="compositionally biased region" description="Polar residues" evidence="1">
    <location>
        <begin position="118"/>
        <end position="130"/>
    </location>
</feature>
<protein>
    <recommendedName>
        <fullName evidence="2">GSKIP domain-containing protein</fullName>
    </recommendedName>
</protein>
<reference evidence="3" key="1">
    <citation type="submission" date="2021-11" db="EMBL/GenBank/DDBJ databases">
        <authorList>
            <person name="Herlambang A."/>
            <person name="Guo Y."/>
            <person name="Takashima Y."/>
            <person name="Nishizawa T."/>
        </authorList>
    </citation>
    <scope>NUCLEOTIDE SEQUENCE</scope>
    <source>
        <strain evidence="3">E1425</strain>
    </source>
</reference>
<dbReference type="OrthoDB" id="5804279at2759"/>
<keyword evidence="4" id="KW-1185">Reference proteome</keyword>
<gene>
    <name evidence="3" type="ORF">EMPS_11533</name>
</gene>
<feature type="compositionally biased region" description="Basic and acidic residues" evidence="1">
    <location>
        <begin position="135"/>
        <end position="144"/>
    </location>
</feature>
<feature type="region of interest" description="Disordered" evidence="1">
    <location>
        <begin position="118"/>
        <end position="144"/>
    </location>
</feature>
<comment type="caution">
    <text evidence="3">The sequence shown here is derived from an EMBL/GenBank/DDBJ whole genome shotgun (WGS) entry which is preliminary data.</text>
</comment>
<dbReference type="Gene3D" id="3.30.2280.10">
    <property type="entry name" value="Hypothetical protein (hspc210)"/>
    <property type="match status" value="1"/>
</dbReference>
<proteinExistence type="predicted"/>
<dbReference type="AlphaFoldDB" id="A0A9P3HLW7"/>
<organism evidence="3 4">
    <name type="scientific">Entomortierella parvispora</name>
    <dbReference type="NCBI Taxonomy" id="205924"/>
    <lineage>
        <taxon>Eukaryota</taxon>
        <taxon>Fungi</taxon>
        <taxon>Fungi incertae sedis</taxon>
        <taxon>Mucoromycota</taxon>
        <taxon>Mortierellomycotina</taxon>
        <taxon>Mortierellomycetes</taxon>
        <taxon>Mortierellales</taxon>
        <taxon>Mortierellaceae</taxon>
        <taxon>Entomortierella</taxon>
    </lineage>
</organism>
<reference evidence="3" key="2">
    <citation type="journal article" date="2022" name="Microbiol. Resour. Announc.">
        <title>Whole-Genome Sequence of Entomortierella parvispora E1425, a Mucoromycotan Fungus Associated with Burkholderiaceae-Related Endosymbiotic Bacteria.</title>
        <authorList>
            <person name="Herlambang A."/>
            <person name="Guo Y."/>
            <person name="Takashima Y."/>
            <person name="Narisawa K."/>
            <person name="Ohta H."/>
            <person name="Nishizawa T."/>
        </authorList>
    </citation>
    <scope>NUCLEOTIDE SEQUENCE</scope>
    <source>
        <strain evidence="3">E1425</strain>
    </source>
</reference>
<evidence type="ECO:0000259" key="2">
    <source>
        <dbReference type="Pfam" id="PF05303"/>
    </source>
</evidence>
<dbReference type="Pfam" id="PF05303">
    <property type="entry name" value="GSKIP_dom"/>
    <property type="match status" value="1"/>
</dbReference>
<dbReference type="InterPro" id="IPR007967">
    <property type="entry name" value="GSKIP_dom"/>
</dbReference>
<dbReference type="InterPro" id="IPR023231">
    <property type="entry name" value="GSKIP_dom_sf"/>
</dbReference>
<feature type="domain" description="GSKIP" evidence="2">
    <location>
        <begin position="35"/>
        <end position="118"/>
    </location>
</feature>
<dbReference type="Proteomes" id="UP000827284">
    <property type="component" value="Unassembled WGS sequence"/>
</dbReference>
<sequence length="144" mass="16037">MEHMIPDLTHYARGLDSATFPLKVSEVPGGEHGKGQAVQFTVVTLEKLAAELLLDDRGFKVLTIHTPASEETSEPYSTRQQEALSGMIYETIEALLMAISPAFEDFFGQELSRKLSSLTWERPQYNSGTESESDPESKEQSIEK</sequence>
<name>A0A9P3HLW7_9FUNG</name>
<dbReference type="SUPFAM" id="SSF103107">
    <property type="entry name" value="Hypothetical protein c14orf129, hspc210"/>
    <property type="match status" value="1"/>
</dbReference>
<accession>A0A9P3HLW7</accession>